<dbReference type="PANTHER" id="PTHR11455:SF18">
    <property type="entry name" value="SI:CH1073-390K14.1"/>
    <property type="match status" value="1"/>
</dbReference>
<dbReference type="Proteomes" id="UP000198767">
    <property type="component" value="Unassembled WGS sequence"/>
</dbReference>
<protein>
    <submittedName>
        <fullName evidence="5">Deoxyribodipyrimidine photo-lyase</fullName>
    </submittedName>
</protein>
<comment type="cofactor">
    <cofactor evidence="3">
        <name>FAD</name>
        <dbReference type="ChEBI" id="CHEBI:57692"/>
    </cofactor>
    <text evidence="3">Binds 1 FAD per subunit.</text>
</comment>
<sequence length="429" mass="48122">MGEALGRGEVLLEKMPVDRMSEIFPEFAERSEPISFKPTRAEGLKRLEQFVARTGRHYANMRNYDFGAARRSNVSGLSPWLRHRLITETEVLQRVLARHSTNASEKFIQEVFWRTYFKGWLEQRPSVWTQYQRDLVDLVQVLGRDAALQTQVNIAVTGKTGIDCFDHWVRELIKTGYLHNHARMWFASIWIFTLRLPWQLGADFFLRHLLDGDPASNTLSWRWVGGLHTKDKIYLARADNIAKFTEGRFNPRELATSAEPLTEQVDHPRVSLSLCETQPCSPYLLLLTEEDLSGAALMSSAPAAVIGLSATQGRSPNSLGRPAKEFAIGAMNNALGPFAQLAERAEDWSITLLNAAKAADVSTIATAYAPVGPVRSRLDRAEPVLNSAGITLHRVVRPSDAFAWPHAKAGFFSLKKKIPSILNQMKLTS</sequence>
<keyword evidence="2 3" id="KW-0274">FAD</keyword>
<name>A0A1G5PVH7_9RHOB</name>
<dbReference type="GO" id="GO:0071949">
    <property type="term" value="F:FAD binding"/>
    <property type="evidence" value="ECO:0007669"/>
    <property type="project" value="TreeGrafter"/>
</dbReference>
<dbReference type="RefSeq" id="WP_232716301.1">
    <property type="nucleotide sequence ID" value="NZ_FMWG01000002.1"/>
</dbReference>
<dbReference type="GO" id="GO:0003677">
    <property type="term" value="F:DNA binding"/>
    <property type="evidence" value="ECO:0007669"/>
    <property type="project" value="TreeGrafter"/>
</dbReference>
<keyword evidence="1 3" id="KW-0285">Flavoprotein</keyword>
<keyword evidence="6" id="KW-1185">Reference proteome</keyword>
<dbReference type="AlphaFoldDB" id="A0A1G5PVH7"/>
<evidence type="ECO:0000256" key="3">
    <source>
        <dbReference type="PIRSR" id="PIRSR602081-1"/>
    </source>
</evidence>
<proteinExistence type="predicted"/>
<evidence type="ECO:0000313" key="5">
    <source>
        <dbReference type="EMBL" id="SCZ53432.1"/>
    </source>
</evidence>
<dbReference type="InterPro" id="IPR005101">
    <property type="entry name" value="Cryptochr/Photolyase_FAD-bd"/>
</dbReference>
<evidence type="ECO:0000256" key="2">
    <source>
        <dbReference type="ARBA" id="ARBA00022827"/>
    </source>
</evidence>
<dbReference type="GO" id="GO:0032922">
    <property type="term" value="P:circadian regulation of gene expression"/>
    <property type="evidence" value="ECO:0007669"/>
    <property type="project" value="TreeGrafter"/>
</dbReference>
<feature type="binding site" evidence="3">
    <location>
        <begin position="211"/>
        <end position="213"/>
    </location>
    <ligand>
        <name>FAD</name>
        <dbReference type="ChEBI" id="CHEBI:57692"/>
    </ligand>
</feature>
<keyword evidence="5" id="KW-0456">Lyase</keyword>
<dbReference type="PANTHER" id="PTHR11455">
    <property type="entry name" value="CRYPTOCHROME"/>
    <property type="match status" value="1"/>
</dbReference>
<evidence type="ECO:0000256" key="1">
    <source>
        <dbReference type="ARBA" id="ARBA00022630"/>
    </source>
</evidence>
<dbReference type="STRING" id="1156985.SAMN04488118_102136"/>
<dbReference type="GO" id="GO:0003904">
    <property type="term" value="F:deoxyribodipyrimidine photo-lyase activity"/>
    <property type="evidence" value="ECO:0007669"/>
    <property type="project" value="TreeGrafter"/>
</dbReference>
<feature type="domain" description="Cryptochrome/DNA photolyase FAD-binding" evidence="4">
    <location>
        <begin position="107"/>
        <end position="245"/>
    </location>
</feature>
<evidence type="ECO:0000259" key="4">
    <source>
        <dbReference type="Pfam" id="PF03441"/>
    </source>
</evidence>
<dbReference type="SUPFAM" id="SSF48173">
    <property type="entry name" value="Cryptochrome/photolyase FAD-binding domain"/>
    <property type="match status" value="1"/>
</dbReference>
<feature type="binding site" evidence="3">
    <location>
        <position position="58"/>
    </location>
    <ligand>
        <name>FAD</name>
        <dbReference type="ChEBI" id="CHEBI:57692"/>
    </ligand>
</feature>
<gene>
    <name evidence="5" type="ORF">SAMN04488118_102136</name>
</gene>
<dbReference type="InterPro" id="IPR002081">
    <property type="entry name" value="Cryptochrome/DNA_photolyase_1"/>
</dbReference>
<dbReference type="GO" id="GO:0043153">
    <property type="term" value="P:entrainment of circadian clock by photoperiod"/>
    <property type="evidence" value="ECO:0007669"/>
    <property type="project" value="TreeGrafter"/>
</dbReference>
<dbReference type="Gene3D" id="1.25.40.80">
    <property type="match status" value="1"/>
</dbReference>
<organism evidence="5 6">
    <name type="scientific">Epibacterium ulvae</name>
    <dbReference type="NCBI Taxonomy" id="1156985"/>
    <lineage>
        <taxon>Bacteria</taxon>
        <taxon>Pseudomonadati</taxon>
        <taxon>Pseudomonadota</taxon>
        <taxon>Alphaproteobacteria</taxon>
        <taxon>Rhodobacterales</taxon>
        <taxon>Roseobacteraceae</taxon>
        <taxon>Epibacterium</taxon>
    </lineage>
</organism>
<accession>A0A1G5PVH7</accession>
<dbReference type="EMBL" id="FMWG01000002">
    <property type="protein sequence ID" value="SCZ53432.1"/>
    <property type="molecule type" value="Genomic_DNA"/>
</dbReference>
<reference evidence="5 6" key="1">
    <citation type="submission" date="2016-10" db="EMBL/GenBank/DDBJ databases">
        <authorList>
            <person name="de Groot N.N."/>
        </authorList>
    </citation>
    <scope>NUCLEOTIDE SEQUENCE [LARGE SCALE GENOMIC DNA]</scope>
    <source>
        <strain evidence="5 6">U95</strain>
    </source>
</reference>
<feature type="binding site" evidence="3">
    <location>
        <position position="107"/>
    </location>
    <ligand>
        <name>FAD</name>
        <dbReference type="ChEBI" id="CHEBI:57692"/>
    </ligand>
</feature>
<dbReference type="GO" id="GO:0005737">
    <property type="term" value="C:cytoplasm"/>
    <property type="evidence" value="ECO:0007669"/>
    <property type="project" value="TreeGrafter"/>
</dbReference>
<dbReference type="InterPro" id="IPR036134">
    <property type="entry name" value="Crypto/Photolyase_FAD-like_sf"/>
</dbReference>
<dbReference type="Pfam" id="PF03441">
    <property type="entry name" value="FAD_binding_7"/>
    <property type="match status" value="1"/>
</dbReference>
<evidence type="ECO:0000313" key="6">
    <source>
        <dbReference type="Proteomes" id="UP000198767"/>
    </source>
</evidence>
<dbReference type="Gene3D" id="1.10.579.10">
    <property type="entry name" value="DNA Cyclobutane Dipyrimidine Photolyase, subunit A, domain 3"/>
    <property type="match status" value="1"/>
</dbReference>
<feature type="binding site" evidence="3">
    <location>
        <begin position="110"/>
        <end position="117"/>
    </location>
    <ligand>
        <name>FAD</name>
        <dbReference type="ChEBI" id="CHEBI:57692"/>
    </ligand>
</feature>